<dbReference type="InParanoid" id="A0A409YQS4"/>
<evidence type="ECO:0000313" key="13">
    <source>
        <dbReference type="Proteomes" id="UP000284842"/>
    </source>
</evidence>
<reference evidence="12 13" key="1">
    <citation type="journal article" date="2018" name="Evol. Lett.">
        <title>Horizontal gene cluster transfer increased hallucinogenic mushroom diversity.</title>
        <authorList>
            <person name="Reynolds H.T."/>
            <person name="Vijayakumar V."/>
            <person name="Gluck-Thaler E."/>
            <person name="Korotkin H.B."/>
            <person name="Matheny P.B."/>
            <person name="Slot J.C."/>
        </authorList>
    </citation>
    <scope>NUCLEOTIDE SEQUENCE [LARGE SCALE GENOMIC DNA]</scope>
    <source>
        <strain evidence="12 13">2629</strain>
    </source>
</reference>
<name>A0A409YQS4_9AGAR</name>
<dbReference type="GO" id="GO:0015926">
    <property type="term" value="F:glucosidase activity"/>
    <property type="evidence" value="ECO:0007669"/>
    <property type="project" value="TreeGrafter"/>
</dbReference>
<evidence type="ECO:0000256" key="5">
    <source>
        <dbReference type="ARBA" id="ARBA00022989"/>
    </source>
</evidence>
<evidence type="ECO:0000256" key="4">
    <source>
        <dbReference type="ARBA" id="ARBA00022968"/>
    </source>
</evidence>
<dbReference type="STRING" id="181874.A0A409YQS4"/>
<keyword evidence="6 10" id="KW-0472">Membrane</keyword>
<dbReference type="Gene3D" id="2.60.120.200">
    <property type="match status" value="2"/>
</dbReference>
<keyword evidence="4" id="KW-0735">Signal-anchor</keyword>
<feature type="compositionally biased region" description="Low complexity" evidence="9">
    <location>
        <begin position="7"/>
        <end position="29"/>
    </location>
</feature>
<dbReference type="PANTHER" id="PTHR31361">
    <property type="entry name" value="BETA-GLUCAN SYNTHESIS-ASSOCIATED PROTEIN KRE6-RELATED"/>
    <property type="match status" value="1"/>
</dbReference>
<evidence type="ECO:0000256" key="6">
    <source>
        <dbReference type="ARBA" id="ARBA00023136"/>
    </source>
</evidence>
<evidence type="ECO:0000256" key="7">
    <source>
        <dbReference type="ARBA" id="ARBA00023180"/>
    </source>
</evidence>
<dbReference type="PROSITE" id="PS51762">
    <property type="entry name" value="GH16_2"/>
    <property type="match status" value="1"/>
</dbReference>
<gene>
    <name evidence="12" type="ORF">CVT24_007972</name>
</gene>
<feature type="compositionally biased region" description="Low complexity" evidence="9">
    <location>
        <begin position="55"/>
        <end position="79"/>
    </location>
</feature>
<proteinExistence type="inferred from homology"/>
<dbReference type="GO" id="GO:0006078">
    <property type="term" value="P:(1-&gt;6)-beta-D-glucan biosynthetic process"/>
    <property type="evidence" value="ECO:0007669"/>
    <property type="project" value="TreeGrafter"/>
</dbReference>
<dbReference type="Pfam" id="PF03935">
    <property type="entry name" value="SKN1_KRE6_Sbg1"/>
    <property type="match status" value="1"/>
</dbReference>
<comment type="subcellular location">
    <subcellularLocation>
        <location evidence="1">Membrane</location>
        <topology evidence="1">Single-pass type II membrane protein</topology>
    </subcellularLocation>
</comment>
<dbReference type="GO" id="GO:0005789">
    <property type="term" value="C:endoplasmic reticulum membrane"/>
    <property type="evidence" value="ECO:0007669"/>
    <property type="project" value="TreeGrafter"/>
</dbReference>
<comment type="caution">
    <text evidence="12">The sequence shown here is derived from an EMBL/GenBank/DDBJ whole genome shotgun (WGS) entry which is preliminary data.</text>
</comment>
<evidence type="ECO:0000256" key="10">
    <source>
        <dbReference type="SAM" id="Phobius"/>
    </source>
</evidence>
<feature type="region of interest" description="Disordered" evidence="9">
    <location>
        <begin position="1"/>
        <end position="99"/>
    </location>
</feature>
<dbReference type="EMBL" id="NHTK01000814">
    <property type="protein sequence ID" value="PPR05358.1"/>
    <property type="molecule type" value="Genomic_DNA"/>
</dbReference>
<protein>
    <recommendedName>
        <fullName evidence="11">GH16 domain-containing protein</fullName>
    </recommendedName>
</protein>
<dbReference type="InterPro" id="IPR000757">
    <property type="entry name" value="Beta-glucanase-like"/>
</dbReference>
<dbReference type="FunCoup" id="A0A409YQS4">
    <property type="interactions" value="68"/>
</dbReference>
<dbReference type="InterPro" id="IPR013320">
    <property type="entry name" value="ConA-like_dom_sf"/>
</dbReference>
<dbReference type="GO" id="GO:0005886">
    <property type="term" value="C:plasma membrane"/>
    <property type="evidence" value="ECO:0007669"/>
    <property type="project" value="TreeGrafter"/>
</dbReference>
<keyword evidence="5 10" id="KW-1133">Transmembrane helix</keyword>
<evidence type="ECO:0000256" key="1">
    <source>
        <dbReference type="ARBA" id="ARBA00004606"/>
    </source>
</evidence>
<dbReference type="InterPro" id="IPR005629">
    <property type="entry name" value="Skn1/Kre6/Sbg1"/>
</dbReference>
<feature type="compositionally biased region" description="Polar residues" evidence="9">
    <location>
        <begin position="31"/>
        <end position="43"/>
    </location>
</feature>
<dbReference type="PANTHER" id="PTHR31361:SF1">
    <property type="entry name" value="BETA-GLUCAN SYNTHESIS-ASSOCIATED PROTEIN KRE6-RELATED"/>
    <property type="match status" value="1"/>
</dbReference>
<organism evidence="12 13">
    <name type="scientific">Panaeolus cyanescens</name>
    <dbReference type="NCBI Taxonomy" id="181874"/>
    <lineage>
        <taxon>Eukaryota</taxon>
        <taxon>Fungi</taxon>
        <taxon>Dikarya</taxon>
        <taxon>Basidiomycota</taxon>
        <taxon>Agaricomycotina</taxon>
        <taxon>Agaricomycetes</taxon>
        <taxon>Agaricomycetidae</taxon>
        <taxon>Agaricales</taxon>
        <taxon>Agaricineae</taxon>
        <taxon>Galeropsidaceae</taxon>
        <taxon>Panaeolus</taxon>
    </lineage>
</organism>
<feature type="domain" description="GH16" evidence="11">
    <location>
        <begin position="278"/>
        <end position="642"/>
    </location>
</feature>
<sequence>MSRQSRRYSQQQQPQPTPYYSVPQQSPSRAHSYSTHQSHIYQPQPQPVVYVHSSQPIAIPQPQPYQYSGGPRPVGRSSSATPSNRHRSTSRNSRQHTQYGNTVVAGVATGNIGAGYGPYAHHPEPAREAPMMYTSSRHSARSERSGNTTPVREKRRSRQPQPAPPQRIAPTTTTVPQYMWDKDPDLDDALHHPDPPGYTTFTVFSWRGWVNAAAIFIIVLGLLGLFIGFPVVVELSRPPSTLNGFNIGGINGSGQIPDLPGLRRLIDPDTPDSALTRIGDDGFTYDLAFSDEFSVDGRTFYPGDDPFWEAVDLHYWPTTDVEWYDPSAVTTKDGKMVITMQQKFSHDLNFESGMVTTWNKLCFNTGYIEVSVSMPGSPTAPGLWPGAWTLGNLGRAGYGGTTQGMWPYSYDTCDPGTFPRQVTKDGQPASSLTGGQGGGPISSQPGQKLSACTCPGSDHPGPSHNVGRGAPEIDIIEAQIDTDRMQGEVSQSFQCAPYDAGYLWNSDSPATTVFDTNVTHINSYRGGPFQQSMSAVSYIDNRFYGGQEFTTYGFEYWADPNHREDGYITWYSQGVKTWKATAASIGPNAESRVSQRLISEEPMYLILNLGQSPDFQLPDYKHLTFPVSMYIDYVRIYQRRGIKNGITCDPPNRPTTDYINRHMNVYTNPNITTWDQANLTFPRNSLYDGC</sequence>
<keyword evidence="8" id="KW-0961">Cell wall biogenesis/degradation</keyword>
<dbReference type="Proteomes" id="UP000284842">
    <property type="component" value="Unassembled WGS sequence"/>
</dbReference>
<evidence type="ECO:0000313" key="12">
    <source>
        <dbReference type="EMBL" id="PPR05358.1"/>
    </source>
</evidence>
<feature type="region of interest" description="Disordered" evidence="9">
    <location>
        <begin position="417"/>
        <end position="468"/>
    </location>
</feature>
<dbReference type="OrthoDB" id="412647at2759"/>
<evidence type="ECO:0000259" key="11">
    <source>
        <dbReference type="PROSITE" id="PS51762"/>
    </source>
</evidence>
<dbReference type="FunFam" id="2.60.120.200:FF:000140">
    <property type="entry name" value="Beta-glucan synthesis-associated protein"/>
    <property type="match status" value="1"/>
</dbReference>
<dbReference type="CDD" id="cd02180">
    <property type="entry name" value="GH16_fungal_KRE6_glucanase"/>
    <property type="match status" value="1"/>
</dbReference>
<evidence type="ECO:0000256" key="2">
    <source>
        <dbReference type="ARBA" id="ARBA00010962"/>
    </source>
</evidence>
<accession>A0A409YQS4</accession>
<comment type="similarity">
    <text evidence="2">Belongs to the SKN1/KRE6 family.</text>
</comment>
<keyword evidence="13" id="KW-1185">Reference proteome</keyword>
<evidence type="ECO:0000256" key="8">
    <source>
        <dbReference type="ARBA" id="ARBA00023316"/>
    </source>
</evidence>
<evidence type="ECO:0000256" key="3">
    <source>
        <dbReference type="ARBA" id="ARBA00022692"/>
    </source>
</evidence>
<feature type="region of interest" description="Disordered" evidence="9">
    <location>
        <begin position="131"/>
        <end position="184"/>
    </location>
</feature>
<feature type="transmembrane region" description="Helical" evidence="10">
    <location>
        <begin position="209"/>
        <end position="233"/>
    </location>
</feature>
<keyword evidence="7" id="KW-0325">Glycoprotein</keyword>
<dbReference type="AlphaFoldDB" id="A0A409YQS4"/>
<keyword evidence="3 10" id="KW-0812">Transmembrane</keyword>
<dbReference type="SUPFAM" id="SSF49899">
    <property type="entry name" value="Concanavalin A-like lectins/glucanases"/>
    <property type="match status" value="1"/>
</dbReference>
<evidence type="ECO:0000256" key="9">
    <source>
        <dbReference type="SAM" id="MobiDB-lite"/>
    </source>
</evidence>
<dbReference type="GO" id="GO:0031505">
    <property type="term" value="P:fungal-type cell wall organization"/>
    <property type="evidence" value="ECO:0007669"/>
    <property type="project" value="TreeGrafter"/>
</dbReference>